<dbReference type="Proteomes" id="UP000002669">
    <property type="component" value="Unassembled WGS sequence"/>
</dbReference>
<protein>
    <submittedName>
        <fullName evidence="1">Uncharacterized protein</fullName>
    </submittedName>
</protein>
<organism evidence="2">
    <name type="scientific">Arthroderma gypseum (strain ATCC MYA-4604 / CBS 118893)</name>
    <name type="common">Microsporum gypseum</name>
    <dbReference type="NCBI Taxonomy" id="535722"/>
    <lineage>
        <taxon>Eukaryota</taxon>
        <taxon>Fungi</taxon>
        <taxon>Dikarya</taxon>
        <taxon>Ascomycota</taxon>
        <taxon>Pezizomycotina</taxon>
        <taxon>Eurotiomycetes</taxon>
        <taxon>Eurotiomycetidae</taxon>
        <taxon>Onygenales</taxon>
        <taxon>Arthrodermataceae</taxon>
        <taxon>Nannizzia</taxon>
    </lineage>
</organism>
<accession>E4V5W1</accession>
<dbReference type="InParanoid" id="E4V5W1"/>
<proteinExistence type="predicted"/>
<dbReference type="HOGENOM" id="CLU_921940_0_0_1"/>
<evidence type="ECO:0000313" key="2">
    <source>
        <dbReference type="Proteomes" id="UP000002669"/>
    </source>
</evidence>
<sequence>MAMRHSSVPIRRTCPGFGRGWPCYLGAQQLRGVSGYGIPSETTTTPRPVATDLSMLKAAAAPVLRQNIPRVIWAGVSGDFAVGEENDYSELDVTVLHEPEEDDPEGRPGLSRALCEALPVAWGRKALVEEFDTKEVPYFWAVFRVLCSRTIFGSDDDPVIVRVRRQWRDILENGLVRFKSIVRDINDITAAVREKSREEFVSDFHFRQMFWNHDDYDRVRRQIGRIRKGHLSHLSQLKCGTGQSAQLWGSLWRLATASGRGTLDNVGKAIERSVIASVEDTIPRSEHLQSLARTESTN</sequence>
<name>E4V5W1_ARTGP</name>
<evidence type="ECO:0000313" key="1">
    <source>
        <dbReference type="EMBL" id="EFR05486.1"/>
    </source>
</evidence>
<dbReference type="VEuPathDB" id="FungiDB:MGYG_08501"/>
<reference evidence="2" key="1">
    <citation type="journal article" date="2012" name="MBio">
        <title>Comparative genome analysis of Trichophyton rubrum and related dermatophytes reveals candidate genes involved in infection.</title>
        <authorList>
            <person name="Martinez D.A."/>
            <person name="Oliver B.G."/>
            <person name="Graeser Y."/>
            <person name="Goldberg J.M."/>
            <person name="Li W."/>
            <person name="Martinez-Rossi N.M."/>
            <person name="Monod M."/>
            <person name="Shelest E."/>
            <person name="Barton R.C."/>
            <person name="Birch E."/>
            <person name="Brakhage A.A."/>
            <person name="Chen Z."/>
            <person name="Gurr S.J."/>
            <person name="Heiman D."/>
            <person name="Heitman J."/>
            <person name="Kosti I."/>
            <person name="Rossi A."/>
            <person name="Saif S."/>
            <person name="Samalova M."/>
            <person name="Saunders C.W."/>
            <person name="Shea T."/>
            <person name="Summerbell R.C."/>
            <person name="Xu J."/>
            <person name="Young S."/>
            <person name="Zeng Q."/>
            <person name="Birren B.W."/>
            <person name="Cuomo C.A."/>
            <person name="White T.C."/>
        </authorList>
    </citation>
    <scope>NUCLEOTIDE SEQUENCE [LARGE SCALE GENOMIC DNA]</scope>
    <source>
        <strain evidence="2">ATCC MYA-4604 / CBS 118893</strain>
    </source>
</reference>
<dbReference type="OrthoDB" id="5149641at2759"/>
<gene>
    <name evidence="1" type="ORF">MGYG_08501</name>
</gene>
<keyword evidence="2" id="KW-1185">Reference proteome</keyword>
<dbReference type="AlphaFoldDB" id="E4V5W1"/>
<dbReference type="EMBL" id="DS989830">
    <property type="protein sequence ID" value="EFR05486.1"/>
    <property type="molecule type" value="Genomic_DNA"/>
</dbReference>
<dbReference type="GeneID" id="10024824"/>
<dbReference type="RefSeq" id="XP_003169593.1">
    <property type="nucleotide sequence ID" value="XM_003169545.1"/>
</dbReference>
<dbReference type="eggNOG" id="ENOG502THER">
    <property type="taxonomic scope" value="Eukaryota"/>
</dbReference>